<dbReference type="Gene3D" id="1.10.10.10">
    <property type="entry name" value="Winged helix-like DNA-binding domain superfamily/Winged helix DNA-binding domain"/>
    <property type="match status" value="1"/>
</dbReference>
<dbReference type="InterPro" id="IPR050176">
    <property type="entry name" value="LTTR"/>
</dbReference>
<evidence type="ECO:0000313" key="7">
    <source>
        <dbReference type="EMBL" id="GAA2201297.1"/>
    </source>
</evidence>
<evidence type="ECO:0000256" key="4">
    <source>
        <dbReference type="ARBA" id="ARBA00023159"/>
    </source>
</evidence>
<evidence type="ECO:0000259" key="6">
    <source>
        <dbReference type="PROSITE" id="PS50931"/>
    </source>
</evidence>
<dbReference type="PANTHER" id="PTHR30579:SF2">
    <property type="entry name" value="HTH-TYPE TRANSCRIPTIONAL REGULATOR ARGP"/>
    <property type="match status" value="1"/>
</dbReference>
<dbReference type="InterPro" id="IPR000847">
    <property type="entry name" value="LysR_HTH_N"/>
</dbReference>
<dbReference type="SUPFAM" id="SSF46785">
    <property type="entry name" value="Winged helix' DNA-binding domain"/>
    <property type="match status" value="1"/>
</dbReference>
<dbReference type="Gene3D" id="3.40.190.290">
    <property type="match status" value="1"/>
</dbReference>
<name>A0ABP5NSZ1_9MICC</name>
<dbReference type="NCBIfam" id="TIGR03298">
    <property type="entry name" value="argP"/>
    <property type="match status" value="1"/>
</dbReference>
<evidence type="ECO:0000256" key="5">
    <source>
        <dbReference type="ARBA" id="ARBA00023163"/>
    </source>
</evidence>
<accession>A0ABP5NSZ1</accession>
<dbReference type="Pfam" id="PF03466">
    <property type="entry name" value="LysR_substrate"/>
    <property type="match status" value="1"/>
</dbReference>
<dbReference type="SUPFAM" id="SSF53850">
    <property type="entry name" value="Periplasmic binding protein-like II"/>
    <property type="match status" value="1"/>
</dbReference>
<dbReference type="PROSITE" id="PS50931">
    <property type="entry name" value="HTH_LYSR"/>
    <property type="match status" value="1"/>
</dbReference>
<dbReference type="Pfam" id="PF00126">
    <property type="entry name" value="HTH_1"/>
    <property type="match status" value="1"/>
</dbReference>
<dbReference type="PANTHER" id="PTHR30579">
    <property type="entry name" value="TRANSCRIPTIONAL REGULATOR"/>
    <property type="match status" value="1"/>
</dbReference>
<dbReference type="InterPro" id="IPR005119">
    <property type="entry name" value="LysR_subst-bd"/>
</dbReference>
<keyword evidence="4" id="KW-0010">Activator</keyword>
<evidence type="ECO:0000313" key="8">
    <source>
        <dbReference type="Proteomes" id="UP001500432"/>
    </source>
</evidence>
<dbReference type="EMBL" id="BAAAQW010000006">
    <property type="protein sequence ID" value="GAA2201297.1"/>
    <property type="molecule type" value="Genomic_DNA"/>
</dbReference>
<evidence type="ECO:0000256" key="1">
    <source>
        <dbReference type="ARBA" id="ARBA00009437"/>
    </source>
</evidence>
<comment type="caution">
    <text evidence="7">The sequence shown here is derived from an EMBL/GenBank/DDBJ whole genome shotgun (WGS) entry which is preliminary data.</text>
</comment>
<keyword evidence="5" id="KW-0804">Transcription</keyword>
<dbReference type="InterPro" id="IPR036388">
    <property type="entry name" value="WH-like_DNA-bd_sf"/>
</dbReference>
<feature type="domain" description="HTH lysR-type" evidence="6">
    <location>
        <begin position="1"/>
        <end position="57"/>
    </location>
</feature>
<keyword evidence="3" id="KW-0238">DNA-binding</keyword>
<sequence>MDLEQLRALAAVVDQETFEAAADELRITPSAVSQRIKALERSVGSVLVRRLKPVVPTPAGERLLRSARQLLLLADEALLALRASGADGSTHDAAGSVSGGGGAGRAERLRVPIVANADSIATWLPPAIREVALGGRIAVELLRDDEHATADLLRSGDAVGAVTADPRPVQGCSVRPLGTMVYRAKASAEFAARWFSGGATAEALAAAPVMQYDRKDSHQLALLARVAPEATPPQHFIPDSVQYVEAVAAGLGWGMVPDQQDPDGVLVELDPSWSEDLELFWQSWTLDSPGLEEVSAAVVRAAGVLRPSLEI</sequence>
<dbReference type="RefSeq" id="WP_344300085.1">
    <property type="nucleotide sequence ID" value="NZ_BAAAQW010000006.1"/>
</dbReference>
<keyword evidence="8" id="KW-1185">Reference proteome</keyword>
<evidence type="ECO:0000256" key="3">
    <source>
        <dbReference type="ARBA" id="ARBA00023125"/>
    </source>
</evidence>
<dbReference type="InterPro" id="IPR036390">
    <property type="entry name" value="WH_DNA-bd_sf"/>
</dbReference>
<protein>
    <submittedName>
        <fullName evidence="7">LysR family transcriptional regulator ArgP</fullName>
    </submittedName>
</protein>
<gene>
    <name evidence="7" type="ORF">GCM10009849_25240</name>
</gene>
<reference evidence="8" key="1">
    <citation type="journal article" date="2019" name="Int. J. Syst. Evol. Microbiol.">
        <title>The Global Catalogue of Microorganisms (GCM) 10K type strain sequencing project: providing services to taxonomists for standard genome sequencing and annotation.</title>
        <authorList>
            <consortium name="The Broad Institute Genomics Platform"/>
            <consortium name="The Broad Institute Genome Sequencing Center for Infectious Disease"/>
            <person name="Wu L."/>
            <person name="Ma J."/>
        </authorList>
    </citation>
    <scope>NUCLEOTIDE SEQUENCE [LARGE SCALE GENOMIC DNA]</scope>
    <source>
        <strain evidence="8">JCM 16034</strain>
    </source>
</reference>
<dbReference type="InterPro" id="IPR017685">
    <property type="entry name" value="ArgP"/>
</dbReference>
<comment type="similarity">
    <text evidence="1">Belongs to the LysR transcriptional regulatory family.</text>
</comment>
<proteinExistence type="inferred from homology"/>
<dbReference type="NCBIfam" id="NF002964">
    <property type="entry name" value="PRK03635.1"/>
    <property type="match status" value="1"/>
</dbReference>
<keyword evidence="2" id="KW-0805">Transcription regulation</keyword>
<evidence type="ECO:0000256" key="2">
    <source>
        <dbReference type="ARBA" id="ARBA00023015"/>
    </source>
</evidence>
<dbReference type="Proteomes" id="UP001500432">
    <property type="component" value="Unassembled WGS sequence"/>
</dbReference>
<organism evidence="7 8">
    <name type="scientific">Sinomonas flava</name>
    <dbReference type="NCBI Taxonomy" id="496857"/>
    <lineage>
        <taxon>Bacteria</taxon>
        <taxon>Bacillati</taxon>
        <taxon>Actinomycetota</taxon>
        <taxon>Actinomycetes</taxon>
        <taxon>Micrococcales</taxon>
        <taxon>Micrococcaceae</taxon>
        <taxon>Sinomonas</taxon>
    </lineage>
</organism>